<dbReference type="Proteomes" id="UP000214688">
    <property type="component" value="Chromosome"/>
</dbReference>
<dbReference type="InterPro" id="IPR013968">
    <property type="entry name" value="PKS_KR"/>
</dbReference>
<feature type="compositionally biased region" description="Basic and acidic residues" evidence="5">
    <location>
        <begin position="1415"/>
        <end position="1431"/>
    </location>
</feature>
<sequence>MDRPTLKLDDLILDDWEDEEQDEEQAPAAEPPDTDEHAVAIIGMDGRVGPAESLEEFWGLLTGEREGVRDLPAERRIDLDAFLQAKGIKLPIQEDLYLRSTYLQDIAGFDANFFGLSQQEANFMDPNQRILLETAWKALEDSGYAGAEIRGSDTGTFVGYSYDFGEDYRQLLNVLAPNAPEISVAGNVKSIIASRLAYHLDLRGPALLVDTACSSGLMAMYLACRAIRNGDCSMAVVGAVKTQVLPLLNDGKSGFGIRDIQDIHSEDGHTRTFDDKSDGTITAEGSFAFVLKSLSAAKRDGDTIRAVILGGAANQDGASNGITAPNSEAQKDLIARALDDAGISAEQLSYIEAHGTATRLGDPIEISGIRQALRQFTDKKQFCAVGSLKSNIGHMDNAAGLGGMAKLVLAMKNRVLPASLNFQVPNRNIQFVDSPVYVNDRTTAWSHDPSEVLRAGINSFGLSGTNCHLVVESAPVEPNRVSGALSAPLLLPLSAKTHEALRSLAADYQKRLRDPNVNLADAVFTAARGRLHHHIRAAIRFETREQLCHALGLVAALGTGAAEEAAIWYGAHRIIESEAKRRRPSDLTENEREQLGTEAFELVSQAGGQMTVDILDRWGELYTAGADLPWDRLTKGLNARRIPLPTYPFQHRRCWVEADQVAQEDEGHAHPLLGAPRAKTLGHTVYCQTFSCESFWELAEHRVQGVGLLPGTALVEMMVEWANQFHGAEGLRFRDITFLQPFTVRDGMTKELHLLAEDEDGQTRLRFASLSADGQWAVHAEGVFQEAGNSPSGPDQIDLQALNVELHHPIDTNAAENMDRGLIVGERWSGSCVGGWRDEQAAQYLVELHLPKEYRTEGDVYHLHPALMDLSVNSVNHLMDEKELYLPLSYGELLIHRQLPTHLFAHMKKTGGTQGSKIHSFDIALYDAQGSLVVEVKNYCIKSASQALQRADIAGQYGYAQSFRPYELPTQRELPPGAVAIAGKKSSTSDALADALRNQGRKVIELNAGVANWSDALNAVASEDLALAIFMWEPTASIGQDAEAWQVETNEAILQGFRFVKAWSLAKQRTKAGLVVLTYRGWSVAEHDQHIHPGQTALGGLWRVGSLEFQSDGMRCIDHDGSNSIECLLGEMADRARPAFVAYRNDLAYEPVLIESPLPAKAPDDAVPGDGVYVISGGTGGLGTEVAELLTRHGARRVVLFGQQQVPPREMWEQLAASSDDRQTSLRYESWLKLEQRLDVLDVRAVQIEDGAQVAATLRELRAAHGPIRGIFHLAGRAGDGFLLQKQEETFFNVYAPKADGAVNLHLATLQDQLDFFIVFSSISSLELYPGQGDYTAANLFLDALATYRQGIGLPGLSLQWPAWRETGIAARMGAVDQSQTFAPLDSHEALGLLERALWNGEPLPAVLMPGQKLRKQDTVNERARQPESRKGSVANQSKKVTLLGVAEPDEIDLAVADLWARTLAMNELDADEGFDSLGGNSLLASQLFREYELLYPGVMHIADLFNHTTIREQAAYVRAQTVPVEAVEEVAVAETSGDVSADDLDELLELVLRGELTVEESADRLSLERGRGK</sequence>
<dbReference type="OrthoDB" id="9765680at2"/>
<feature type="region of interest" description="Disordered" evidence="5">
    <location>
        <begin position="1415"/>
        <end position="1436"/>
    </location>
</feature>
<dbReference type="InterPro" id="IPR032821">
    <property type="entry name" value="PKS_assoc"/>
</dbReference>
<name>A0A223CXJ8_9BACL</name>
<evidence type="ECO:0000313" key="9">
    <source>
        <dbReference type="EMBL" id="ASS74012.1"/>
    </source>
</evidence>
<feature type="compositionally biased region" description="Acidic residues" evidence="5">
    <location>
        <begin position="11"/>
        <end position="25"/>
    </location>
</feature>
<reference evidence="9 10" key="1">
    <citation type="journal article" date="2015" name="Int. J. Syst. Evol. Microbiol.">
        <title>Tumebacillus algifaecis sp. nov., isolated from decomposing algal scum.</title>
        <authorList>
            <person name="Wu Y.F."/>
            <person name="Zhang B."/>
            <person name="Xing P."/>
            <person name="Wu Q.L."/>
            <person name="Liu S.J."/>
        </authorList>
    </citation>
    <scope>NUCLEOTIDE SEQUENCE [LARGE SCALE GENOMIC DNA]</scope>
    <source>
        <strain evidence="9 10">THMBR28</strain>
    </source>
</reference>
<evidence type="ECO:0000256" key="1">
    <source>
        <dbReference type="ARBA" id="ARBA00022450"/>
    </source>
</evidence>
<feature type="region of interest" description="N-terminal hotdog fold" evidence="4">
    <location>
        <begin position="670"/>
        <end position="791"/>
    </location>
</feature>
<dbReference type="InterPro" id="IPR014031">
    <property type="entry name" value="Ketoacyl_synth_C"/>
</dbReference>
<dbReference type="InterPro" id="IPR020841">
    <property type="entry name" value="PKS_Beta-ketoAc_synthase_dom"/>
</dbReference>
<feature type="domain" description="Ketosynthase family 3 (KS3)" evidence="7">
    <location>
        <begin position="36"/>
        <end position="473"/>
    </location>
</feature>
<dbReference type="Gene3D" id="3.40.47.10">
    <property type="match status" value="1"/>
</dbReference>
<dbReference type="Pfam" id="PF00550">
    <property type="entry name" value="PP-binding"/>
    <property type="match status" value="1"/>
</dbReference>
<dbReference type="PROSITE" id="PS00606">
    <property type="entry name" value="KS3_1"/>
    <property type="match status" value="1"/>
</dbReference>
<dbReference type="Gene3D" id="3.10.129.110">
    <property type="entry name" value="Polyketide synthase dehydratase"/>
    <property type="match status" value="1"/>
</dbReference>
<dbReference type="PROSITE" id="PS50075">
    <property type="entry name" value="CARRIER"/>
    <property type="match status" value="1"/>
</dbReference>
<feature type="active site" description="Proton donor; for dehydratase activity" evidence="4">
    <location>
        <position position="869"/>
    </location>
</feature>
<evidence type="ECO:0000259" key="8">
    <source>
        <dbReference type="PROSITE" id="PS52019"/>
    </source>
</evidence>
<dbReference type="InterPro" id="IPR036291">
    <property type="entry name" value="NAD(P)-bd_dom_sf"/>
</dbReference>
<dbReference type="Pfam" id="PF02801">
    <property type="entry name" value="Ketoacyl-synt_C"/>
    <property type="match status" value="1"/>
</dbReference>
<organism evidence="9 10">
    <name type="scientific">Tumebacillus algifaecis</name>
    <dbReference type="NCBI Taxonomy" id="1214604"/>
    <lineage>
        <taxon>Bacteria</taxon>
        <taxon>Bacillati</taxon>
        <taxon>Bacillota</taxon>
        <taxon>Bacilli</taxon>
        <taxon>Bacillales</taxon>
        <taxon>Alicyclobacillaceae</taxon>
        <taxon>Tumebacillus</taxon>
    </lineage>
</organism>
<dbReference type="PROSITE" id="PS52019">
    <property type="entry name" value="PKS_MFAS_DH"/>
    <property type="match status" value="1"/>
</dbReference>
<evidence type="ECO:0000256" key="2">
    <source>
        <dbReference type="ARBA" id="ARBA00022553"/>
    </source>
</evidence>
<feature type="domain" description="Carrier" evidence="6">
    <location>
        <begin position="1447"/>
        <end position="1522"/>
    </location>
</feature>
<dbReference type="Pfam" id="PF08659">
    <property type="entry name" value="KR"/>
    <property type="match status" value="1"/>
</dbReference>
<dbReference type="InterPro" id="IPR036736">
    <property type="entry name" value="ACP-like_sf"/>
</dbReference>
<proteinExistence type="predicted"/>
<dbReference type="Pfam" id="PF16197">
    <property type="entry name" value="KAsynt_C_assoc"/>
    <property type="match status" value="1"/>
</dbReference>
<dbReference type="Pfam" id="PF14765">
    <property type="entry name" value="PS-DH"/>
    <property type="match status" value="1"/>
</dbReference>
<keyword evidence="10" id="KW-1185">Reference proteome</keyword>
<evidence type="ECO:0000259" key="7">
    <source>
        <dbReference type="PROSITE" id="PS52004"/>
    </source>
</evidence>
<dbReference type="PROSITE" id="PS52004">
    <property type="entry name" value="KS3_2"/>
    <property type="match status" value="1"/>
</dbReference>
<dbReference type="Gene3D" id="3.40.50.720">
    <property type="entry name" value="NAD(P)-binding Rossmann-like Domain"/>
    <property type="match status" value="1"/>
</dbReference>
<dbReference type="InterPro" id="IPR049552">
    <property type="entry name" value="PKS_DH_N"/>
</dbReference>
<evidence type="ECO:0000256" key="3">
    <source>
        <dbReference type="ARBA" id="ARBA00022679"/>
    </source>
</evidence>
<feature type="domain" description="PKS/mFAS DH" evidence="8">
    <location>
        <begin position="670"/>
        <end position="950"/>
    </location>
</feature>
<dbReference type="SMART" id="SM00826">
    <property type="entry name" value="PKS_DH"/>
    <property type="match status" value="1"/>
</dbReference>
<dbReference type="CDD" id="cd00833">
    <property type="entry name" value="PKS"/>
    <property type="match status" value="1"/>
</dbReference>
<dbReference type="KEGG" id="tab:CIG75_02795"/>
<dbReference type="Pfam" id="PF00109">
    <property type="entry name" value="ketoacyl-synt"/>
    <property type="match status" value="1"/>
</dbReference>
<dbReference type="InterPro" id="IPR057326">
    <property type="entry name" value="KR_dom"/>
</dbReference>
<feature type="active site" description="Proton acceptor; for dehydratase activity" evidence="4">
    <location>
        <position position="701"/>
    </location>
</feature>
<dbReference type="RefSeq" id="WP_094235271.1">
    <property type="nucleotide sequence ID" value="NZ_CP022657.1"/>
</dbReference>
<dbReference type="Pfam" id="PF21089">
    <property type="entry name" value="PKS_DH_N"/>
    <property type="match status" value="1"/>
</dbReference>
<gene>
    <name evidence="9" type="ORF">CIG75_02795</name>
</gene>
<dbReference type="InterPro" id="IPR020807">
    <property type="entry name" value="PKS_DH"/>
</dbReference>
<feature type="compositionally biased region" description="Basic and acidic residues" evidence="5">
    <location>
        <begin position="1"/>
        <end position="10"/>
    </location>
</feature>
<dbReference type="PANTHER" id="PTHR43775">
    <property type="entry name" value="FATTY ACID SYNTHASE"/>
    <property type="match status" value="1"/>
</dbReference>
<feature type="region of interest" description="Disordered" evidence="5">
    <location>
        <begin position="1"/>
        <end position="36"/>
    </location>
</feature>
<dbReference type="InterPro" id="IPR042104">
    <property type="entry name" value="PKS_dehydratase_sf"/>
</dbReference>
<evidence type="ECO:0000313" key="10">
    <source>
        <dbReference type="Proteomes" id="UP000214688"/>
    </source>
</evidence>
<dbReference type="GO" id="GO:0004315">
    <property type="term" value="F:3-oxoacyl-[acyl-carrier-protein] synthase activity"/>
    <property type="evidence" value="ECO:0007669"/>
    <property type="project" value="InterPro"/>
</dbReference>
<dbReference type="InterPro" id="IPR018201">
    <property type="entry name" value="Ketoacyl_synth_AS"/>
</dbReference>
<dbReference type="InterPro" id="IPR009081">
    <property type="entry name" value="PP-bd_ACP"/>
</dbReference>
<dbReference type="Gene3D" id="1.10.1200.10">
    <property type="entry name" value="ACP-like"/>
    <property type="match status" value="1"/>
</dbReference>
<feature type="region of interest" description="C-terminal hotdog fold" evidence="4">
    <location>
        <begin position="807"/>
        <end position="950"/>
    </location>
</feature>
<protein>
    <submittedName>
        <fullName evidence="9">Uncharacterized protein</fullName>
    </submittedName>
</protein>
<dbReference type="InterPro" id="IPR014030">
    <property type="entry name" value="Ketoacyl_synth_N"/>
</dbReference>
<dbReference type="PANTHER" id="PTHR43775:SF37">
    <property type="entry name" value="SI:DKEY-61P9.11"/>
    <property type="match status" value="1"/>
</dbReference>
<dbReference type="SUPFAM" id="SSF47336">
    <property type="entry name" value="ACP-like"/>
    <property type="match status" value="1"/>
</dbReference>
<accession>A0A223CXJ8</accession>
<dbReference type="EMBL" id="CP022657">
    <property type="protein sequence ID" value="ASS74012.1"/>
    <property type="molecule type" value="Genomic_DNA"/>
</dbReference>
<dbReference type="GO" id="GO:0004312">
    <property type="term" value="F:fatty acid synthase activity"/>
    <property type="evidence" value="ECO:0007669"/>
    <property type="project" value="TreeGrafter"/>
</dbReference>
<dbReference type="SUPFAM" id="SSF51735">
    <property type="entry name" value="NAD(P)-binding Rossmann-fold domains"/>
    <property type="match status" value="2"/>
</dbReference>
<keyword evidence="2" id="KW-0597">Phosphoprotein</keyword>
<dbReference type="InterPro" id="IPR049900">
    <property type="entry name" value="PKS_mFAS_DH"/>
</dbReference>
<evidence type="ECO:0000256" key="4">
    <source>
        <dbReference type="PROSITE-ProRule" id="PRU01363"/>
    </source>
</evidence>
<dbReference type="SMART" id="SM00825">
    <property type="entry name" value="PKS_KS"/>
    <property type="match status" value="1"/>
</dbReference>
<evidence type="ECO:0000256" key="5">
    <source>
        <dbReference type="SAM" id="MobiDB-lite"/>
    </source>
</evidence>
<keyword evidence="3" id="KW-0808">Transferase</keyword>
<dbReference type="GO" id="GO:0006633">
    <property type="term" value="P:fatty acid biosynthetic process"/>
    <property type="evidence" value="ECO:0007669"/>
    <property type="project" value="InterPro"/>
</dbReference>
<evidence type="ECO:0000259" key="6">
    <source>
        <dbReference type="PROSITE" id="PS50075"/>
    </source>
</evidence>
<dbReference type="SUPFAM" id="SSF53901">
    <property type="entry name" value="Thiolase-like"/>
    <property type="match status" value="1"/>
</dbReference>
<keyword evidence="1" id="KW-0596">Phosphopantetheine</keyword>
<dbReference type="InterPro" id="IPR050091">
    <property type="entry name" value="PKS_NRPS_Biosynth_Enz"/>
</dbReference>
<dbReference type="SMART" id="SM00822">
    <property type="entry name" value="PKS_KR"/>
    <property type="match status" value="1"/>
</dbReference>
<dbReference type="InterPro" id="IPR016039">
    <property type="entry name" value="Thiolase-like"/>
</dbReference>
<dbReference type="InterPro" id="IPR049551">
    <property type="entry name" value="PKS_DH_C"/>
</dbReference>
<dbReference type="Gene3D" id="1.10.1240.100">
    <property type="match status" value="1"/>
</dbReference>